<evidence type="ECO:0000313" key="1">
    <source>
        <dbReference type="EMBL" id="KUG21050.1"/>
    </source>
</evidence>
<organism evidence="1">
    <name type="scientific">hydrocarbon metagenome</name>
    <dbReference type="NCBI Taxonomy" id="938273"/>
    <lineage>
        <taxon>unclassified sequences</taxon>
        <taxon>metagenomes</taxon>
        <taxon>ecological metagenomes</taxon>
    </lineage>
</organism>
<dbReference type="AlphaFoldDB" id="A0A0W8FJG9"/>
<comment type="caution">
    <text evidence="1">The sequence shown here is derived from an EMBL/GenBank/DDBJ whole genome shotgun (WGS) entry which is preliminary data.</text>
</comment>
<protein>
    <submittedName>
        <fullName evidence="1">Uncharacterized protein</fullName>
    </submittedName>
</protein>
<gene>
    <name evidence="1" type="ORF">ASZ90_009199</name>
</gene>
<dbReference type="EMBL" id="LNQE01001107">
    <property type="protein sequence ID" value="KUG21050.1"/>
    <property type="molecule type" value="Genomic_DNA"/>
</dbReference>
<accession>A0A0W8FJG9</accession>
<name>A0A0W8FJG9_9ZZZZ</name>
<sequence>MLIPDESSGVPGYHILFCIYSTCPPWKGYIREGGKGTLFIVQITAEILS</sequence>
<proteinExistence type="predicted"/>
<reference evidence="1" key="1">
    <citation type="journal article" date="2015" name="Proc. Natl. Acad. Sci. U.S.A.">
        <title>Networks of energetic and metabolic interactions define dynamics in microbial communities.</title>
        <authorList>
            <person name="Embree M."/>
            <person name="Liu J.K."/>
            <person name="Al-Bassam M.M."/>
            <person name="Zengler K."/>
        </authorList>
    </citation>
    <scope>NUCLEOTIDE SEQUENCE</scope>
</reference>